<sequence>MNFWLSGNILWDLRATGTIPGLDDLVAAARRSIYVNPLPSVEIEMDIAIQPLSSDGYLWQRSERFWFADGDIILSAQLTENARKLYRVHRLRVSVDSTRLHEALFNVPDNENMEMYEGLPLYHVMDAALDFETFLTYVYDPQDLQISPYDSNTCLLYSTLLRVSKTYRMAGLREELSTYLEFVWPSSLEEWDQRTLRYETIASHYTSTESPEGRYLDDCLAEPIVALRLFREHDLFKHLPSAFYELSLISPTADWHAMHEDPGRQSARSRWLLSSRIRSARWALLTTEDHMCLHKGLRQMQILSLTMIPPDNELCLAPPCVHGRLYIQLVILHEINRFRDVLGILRYYCQDQAKQTMLREGVCAECVQKIGDFMRKKRQHIFDNLAHFFDLPSPRGNTSTDTA</sequence>
<accession>A0A8H5M260</accession>
<dbReference type="OrthoDB" id="3218112at2759"/>
<proteinExistence type="predicted"/>
<comment type="caution">
    <text evidence="1">The sequence shown here is derived from an EMBL/GenBank/DDBJ whole genome shotgun (WGS) entry which is preliminary data.</text>
</comment>
<dbReference type="AlphaFoldDB" id="A0A8H5M260"/>
<dbReference type="Proteomes" id="UP000565441">
    <property type="component" value="Unassembled WGS sequence"/>
</dbReference>
<dbReference type="EMBL" id="JAACJP010000021">
    <property type="protein sequence ID" value="KAF5378143.1"/>
    <property type="molecule type" value="Genomic_DNA"/>
</dbReference>
<evidence type="ECO:0008006" key="3">
    <source>
        <dbReference type="Google" id="ProtNLM"/>
    </source>
</evidence>
<name>A0A8H5M260_9AGAR</name>
<protein>
    <recommendedName>
        <fullName evidence="3">BTB domain-containing protein</fullName>
    </recommendedName>
</protein>
<reference evidence="1 2" key="1">
    <citation type="journal article" date="2020" name="ISME J.">
        <title>Uncovering the hidden diversity of litter-decomposition mechanisms in mushroom-forming fungi.</title>
        <authorList>
            <person name="Floudas D."/>
            <person name="Bentzer J."/>
            <person name="Ahren D."/>
            <person name="Johansson T."/>
            <person name="Persson P."/>
            <person name="Tunlid A."/>
        </authorList>
    </citation>
    <scope>NUCLEOTIDE SEQUENCE [LARGE SCALE GENOMIC DNA]</scope>
    <source>
        <strain evidence="1 2">CBS 661.87</strain>
    </source>
</reference>
<organism evidence="1 2">
    <name type="scientific">Tricholomella constricta</name>
    <dbReference type="NCBI Taxonomy" id="117010"/>
    <lineage>
        <taxon>Eukaryota</taxon>
        <taxon>Fungi</taxon>
        <taxon>Dikarya</taxon>
        <taxon>Basidiomycota</taxon>
        <taxon>Agaricomycotina</taxon>
        <taxon>Agaricomycetes</taxon>
        <taxon>Agaricomycetidae</taxon>
        <taxon>Agaricales</taxon>
        <taxon>Tricholomatineae</taxon>
        <taxon>Lyophyllaceae</taxon>
        <taxon>Tricholomella</taxon>
    </lineage>
</organism>
<evidence type="ECO:0000313" key="1">
    <source>
        <dbReference type="EMBL" id="KAF5378143.1"/>
    </source>
</evidence>
<gene>
    <name evidence="1" type="ORF">D9615_007508</name>
</gene>
<keyword evidence="2" id="KW-1185">Reference proteome</keyword>
<evidence type="ECO:0000313" key="2">
    <source>
        <dbReference type="Proteomes" id="UP000565441"/>
    </source>
</evidence>